<dbReference type="GO" id="GO:0051560">
    <property type="term" value="P:mitochondrial calcium ion homeostasis"/>
    <property type="evidence" value="ECO:0007669"/>
    <property type="project" value="UniProtKB-ARBA"/>
</dbReference>
<dbReference type="PROSITE" id="PS00018">
    <property type="entry name" value="EF_HAND_1"/>
    <property type="match status" value="1"/>
</dbReference>
<evidence type="ECO:0000256" key="16">
    <source>
        <dbReference type="ARBA" id="ARBA00023065"/>
    </source>
</evidence>
<dbReference type="PANTHER" id="PTHR14009:SF8">
    <property type="entry name" value="MITOCHONDRIAL PROTON_CALCIUM EXCHANGER PROTEIN"/>
    <property type="match status" value="1"/>
</dbReference>
<feature type="coiled-coil region" evidence="24">
    <location>
        <begin position="794"/>
        <end position="821"/>
    </location>
</feature>
<keyword evidence="6" id="KW-0633">Potassium transport</keyword>
<sequence>MVPPVVTTAPPAGLSWQETKKAKPMGQPGKWRDQACFPCVVLRLSSHVNDVFPVSVSLPVPFAPGPHLHASFGDYGHIRGALKLYCGRAADPSVRVFGAPGVKVPVRWWHCSARFCDDSKVEKSLKLLKDKNKTLEEGGPVYNPVADAPLAQRSLRQRVLDEVKHYYHGFRLLWIDTTITGRMLWRVLNGHALSRRERRQVGVLSKYASRPANISVRDPNAAGDHACPLGTGGQSLSSKFLRTCADVFRLLPFLVFIIVPFMEFLLPVALKLFPNMLPSTFETQSKKEERLKKELRVKLEMAKFLQDTVEEIALRNKAPKGNVTEEFSTFFQKIRNSGERPSNEQIIRFSKLFEDELTLDNLTRQQLVALCRLLELQSIGTNNFLRFQLIMKLRAIRADDKASEGVDSLTVNELQAACRVRGMRALGVTEDRLRDQLRQWLELHLNQHIPTSLLLLSRAMYLPDTLSPADQLKSTLQTLPDSVVCVSVSLLDKCAPNPAGQCGFSEVELSKVDNRTKLETTLQEEKAIRQEQRERLAEAAQVAQKEVESTADRGLKDVDSELIGVDLPVSTETLRDAAPTLEGMKTLPLCTLNELWCHTQGEEITKEEIDMLSDACSKLKEQKKLLTLEKEELEELKDDVQEYSEARQFKLYVCDLEEIRKELSKSGQEVTIQESKASQRLSKRVNLMIGRIDNIITELEKDKEVLDGRMDSGTTPPIGLYSNLRENLISNSELIAVMRQIRSIPEHKLQSIADALDENKDGKIDIDDVIKVVELIDKEDIDISTTQVAEIMVMLQKEEKLVEKEKAKEKAKEKEHAAEVKN</sequence>
<evidence type="ECO:0000259" key="27">
    <source>
        <dbReference type="PROSITE" id="PS51758"/>
    </source>
</evidence>
<gene>
    <name evidence="28" type="ORF">Z043_110990</name>
</gene>
<evidence type="ECO:0000256" key="8">
    <source>
        <dbReference type="ARBA" id="ARBA00022692"/>
    </source>
</evidence>
<keyword evidence="8 25" id="KW-0812">Transmembrane</keyword>
<keyword evidence="17 23" id="KW-0496">Mitochondrion</keyword>
<dbReference type="Pfam" id="PF26561">
    <property type="entry name" value="LETM1_C"/>
    <property type="match status" value="1"/>
</dbReference>
<evidence type="ECO:0000256" key="6">
    <source>
        <dbReference type="ARBA" id="ARBA00022538"/>
    </source>
</evidence>
<evidence type="ECO:0000256" key="18">
    <source>
        <dbReference type="ARBA" id="ARBA00023136"/>
    </source>
</evidence>
<organism evidence="28 29">
    <name type="scientific">Scleropages formosus</name>
    <name type="common">Asian bonytongue</name>
    <name type="synonym">Osteoglossum formosum</name>
    <dbReference type="NCBI Taxonomy" id="113540"/>
    <lineage>
        <taxon>Eukaryota</taxon>
        <taxon>Metazoa</taxon>
        <taxon>Chordata</taxon>
        <taxon>Craniata</taxon>
        <taxon>Vertebrata</taxon>
        <taxon>Euteleostomi</taxon>
        <taxon>Actinopterygii</taxon>
        <taxon>Neopterygii</taxon>
        <taxon>Teleostei</taxon>
        <taxon>Osteoglossocephala</taxon>
        <taxon>Osteoglossomorpha</taxon>
        <taxon>Osteoglossiformes</taxon>
        <taxon>Osteoglossidae</taxon>
        <taxon>Scleropages</taxon>
    </lineage>
</organism>
<evidence type="ECO:0000256" key="15">
    <source>
        <dbReference type="ARBA" id="ARBA00023054"/>
    </source>
</evidence>
<name>A0A0P7VAS1_SCLFO</name>
<evidence type="ECO:0000256" key="4">
    <source>
        <dbReference type="ARBA" id="ARBA00022448"/>
    </source>
</evidence>
<keyword evidence="10" id="KW-0999">Mitochondrion inner membrane</keyword>
<dbReference type="InterPro" id="IPR011992">
    <property type="entry name" value="EF-hand-dom_pair"/>
</dbReference>
<dbReference type="GO" id="GO:0043022">
    <property type="term" value="F:ribosome binding"/>
    <property type="evidence" value="ECO:0007669"/>
    <property type="project" value="InterPro"/>
</dbReference>
<proteinExistence type="inferred from homology"/>
<evidence type="ECO:0000256" key="10">
    <source>
        <dbReference type="ARBA" id="ARBA00022792"/>
    </source>
</evidence>
<dbReference type="GO" id="GO:0015369">
    <property type="term" value="F:calcium:proton antiporter activity"/>
    <property type="evidence" value="ECO:0007669"/>
    <property type="project" value="UniProtKB-ARBA"/>
</dbReference>
<keyword evidence="15 24" id="KW-0175">Coiled coil</keyword>
<dbReference type="GO" id="GO:0005509">
    <property type="term" value="F:calcium ion binding"/>
    <property type="evidence" value="ECO:0007669"/>
    <property type="project" value="InterPro"/>
</dbReference>
<dbReference type="InterPro" id="IPR018247">
    <property type="entry name" value="EF_Hand_1_Ca_BS"/>
</dbReference>
<evidence type="ECO:0000256" key="14">
    <source>
        <dbReference type="ARBA" id="ARBA00022989"/>
    </source>
</evidence>
<dbReference type="PANTHER" id="PTHR14009">
    <property type="entry name" value="LEUCINE ZIPPER-EF-HAND CONTAINING TRANSMEMBRANE PROTEIN"/>
    <property type="match status" value="1"/>
</dbReference>
<protein>
    <recommendedName>
        <fullName evidence="3">Mitochondrial proton/calcium exchanger protein</fullName>
    </recommendedName>
    <alternativeName>
        <fullName evidence="21">Electroneutral mitochondrial K(+)/H(+)exchanger</fullName>
    </alternativeName>
    <alternativeName>
        <fullName evidence="19">Leucine zipper-EF-hand-containing transmembrane protein 1</fullName>
    </alternativeName>
</protein>
<evidence type="ECO:0000256" key="5">
    <source>
        <dbReference type="ARBA" id="ARBA00022449"/>
    </source>
</evidence>
<dbReference type="InterPro" id="IPR033122">
    <property type="entry name" value="LETM1-like_RBD"/>
</dbReference>
<keyword evidence="14 25" id="KW-1133">Transmembrane helix</keyword>
<dbReference type="InterPro" id="IPR002048">
    <property type="entry name" value="EF_hand_dom"/>
</dbReference>
<evidence type="ECO:0000256" key="11">
    <source>
        <dbReference type="ARBA" id="ARBA00022837"/>
    </source>
</evidence>
<feature type="coiled-coil region" evidence="24">
    <location>
        <begin position="602"/>
        <end position="646"/>
    </location>
</feature>
<evidence type="ECO:0000256" key="25">
    <source>
        <dbReference type="SAM" id="Phobius"/>
    </source>
</evidence>
<keyword evidence="12" id="KW-0809">Transit peptide</keyword>
<evidence type="ECO:0000256" key="23">
    <source>
        <dbReference type="PROSITE-ProRule" id="PRU01094"/>
    </source>
</evidence>
<evidence type="ECO:0000259" key="26">
    <source>
        <dbReference type="PROSITE" id="PS50222"/>
    </source>
</evidence>
<feature type="transmembrane region" description="Helical" evidence="25">
    <location>
        <begin position="247"/>
        <end position="270"/>
    </location>
</feature>
<comment type="subcellular location">
    <subcellularLocation>
        <location evidence="1">Mitochondrion inner membrane</location>
        <topology evidence="1">Single-pass membrane protein</topology>
    </subcellularLocation>
</comment>
<dbReference type="Pfam" id="PF07766">
    <property type="entry name" value="LETM1_RBD"/>
    <property type="match status" value="1"/>
</dbReference>
<evidence type="ECO:0000256" key="2">
    <source>
        <dbReference type="ARBA" id="ARBA00009584"/>
    </source>
</evidence>
<comment type="catalytic activity">
    <reaction evidence="20">
        <text>Ca(2+)(in) + 2 H(+)(out) = Ca(2+)(out) + 2 H(+)(in)</text>
        <dbReference type="Rhea" id="RHEA:72199"/>
        <dbReference type="ChEBI" id="CHEBI:15378"/>
        <dbReference type="ChEBI" id="CHEBI:29108"/>
    </reaction>
</comment>
<evidence type="ECO:0000256" key="24">
    <source>
        <dbReference type="SAM" id="Coils"/>
    </source>
</evidence>
<evidence type="ECO:0000256" key="9">
    <source>
        <dbReference type="ARBA" id="ARBA00022723"/>
    </source>
</evidence>
<keyword evidence="5" id="KW-0050">Antiport</keyword>
<evidence type="ECO:0000256" key="17">
    <source>
        <dbReference type="ARBA" id="ARBA00023128"/>
    </source>
</evidence>
<keyword evidence="11" id="KW-0106">Calcium</keyword>
<keyword evidence="7" id="KW-0109">Calcium transport</keyword>
<evidence type="ECO:0000256" key="1">
    <source>
        <dbReference type="ARBA" id="ARBA00004434"/>
    </source>
</evidence>
<dbReference type="Proteomes" id="UP000034805">
    <property type="component" value="Unassembled WGS sequence"/>
</dbReference>
<keyword evidence="16" id="KW-0406">Ion transport</keyword>
<dbReference type="PROSITE" id="PS51758">
    <property type="entry name" value="LETM1_RBD"/>
    <property type="match status" value="1"/>
</dbReference>
<dbReference type="AlphaFoldDB" id="A0A0P7VAS1"/>
<evidence type="ECO:0000313" key="29">
    <source>
        <dbReference type="Proteomes" id="UP000034805"/>
    </source>
</evidence>
<dbReference type="Gene3D" id="1.10.238.10">
    <property type="entry name" value="EF-hand"/>
    <property type="match status" value="1"/>
</dbReference>
<dbReference type="PROSITE" id="PS50222">
    <property type="entry name" value="EF_HAND_2"/>
    <property type="match status" value="1"/>
</dbReference>
<evidence type="ECO:0000313" key="28">
    <source>
        <dbReference type="EMBL" id="KPP70200.1"/>
    </source>
</evidence>
<evidence type="ECO:0000256" key="7">
    <source>
        <dbReference type="ARBA" id="ARBA00022568"/>
    </source>
</evidence>
<evidence type="ECO:0000256" key="13">
    <source>
        <dbReference type="ARBA" id="ARBA00022958"/>
    </source>
</evidence>
<evidence type="ECO:0000256" key="12">
    <source>
        <dbReference type="ARBA" id="ARBA00022946"/>
    </source>
</evidence>
<dbReference type="FunFam" id="1.10.238.10:FF:000290">
    <property type="entry name" value="LETM1 and EF-hand domain-containing protein 1, mitochondrial"/>
    <property type="match status" value="1"/>
</dbReference>
<dbReference type="SUPFAM" id="SSF47473">
    <property type="entry name" value="EF-hand"/>
    <property type="match status" value="1"/>
</dbReference>
<keyword evidence="9" id="KW-0479">Metal-binding</keyword>
<keyword evidence="13" id="KW-0630">Potassium</keyword>
<comment type="catalytic activity">
    <reaction evidence="22">
        <text>K(+)(in) + H(+)(out) = K(+)(out) + H(+)(in)</text>
        <dbReference type="Rhea" id="RHEA:29467"/>
        <dbReference type="ChEBI" id="CHEBI:15378"/>
        <dbReference type="ChEBI" id="CHEBI:29103"/>
    </reaction>
</comment>
<keyword evidence="4" id="KW-0813">Transport</keyword>
<accession>A0A0P7VAS1</accession>
<dbReference type="GO" id="GO:0099093">
    <property type="term" value="P:calcium export from the mitochondrion"/>
    <property type="evidence" value="ECO:0007669"/>
    <property type="project" value="UniProtKB-ARBA"/>
</dbReference>
<comment type="similarity">
    <text evidence="2">Belongs to the LETM1 family.</text>
</comment>
<evidence type="ECO:0000256" key="21">
    <source>
        <dbReference type="ARBA" id="ARBA00035046"/>
    </source>
</evidence>
<dbReference type="InterPro" id="IPR059005">
    <property type="entry name" value="LETM1_C"/>
</dbReference>
<reference evidence="28 29" key="1">
    <citation type="submission" date="2015-08" db="EMBL/GenBank/DDBJ databases">
        <title>The genome of the Asian arowana (Scleropages formosus).</title>
        <authorList>
            <person name="Tan M.H."/>
            <person name="Gan H.M."/>
            <person name="Croft L.J."/>
            <person name="Austin C.M."/>
        </authorList>
    </citation>
    <scope>NUCLEOTIDE SEQUENCE [LARGE SCALE GENOMIC DNA]</scope>
    <source>
        <strain evidence="28">Aro1</strain>
    </source>
</reference>
<dbReference type="GO" id="GO:0005743">
    <property type="term" value="C:mitochondrial inner membrane"/>
    <property type="evidence" value="ECO:0007669"/>
    <property type="project" value="UniProtKB-SubCell"/>
</dbReference>
<feature type="domain" description="Letm1 RBD" evidence="27">
    <location>
        <begin position="293"/>
        <end position="492"/>
    </location>
</feature>
<dbReference type="EMBL" id="JARO02003584">
    <property type="protein sequence ID" value="KPP70200.1"/>
    <property type="molecule type" value="Genomic_DNA"/>
</dbReference>
<evidence type="ECO:0000256" key="19">
    <source>
        <dbReference type="ARBA" id="ARBA00031360"/>
    </source>
</evidence>
<dbReference type="InterPro" id="IPR044202">
    <property type="entry name" value="LETM1/MDM38-like"/>
</dbReference>
<evidence type="ECO:0000256" key="3">
    <source>
        <dbReference type="ARBA" id="ARBA00020557"/>
    </source>
</evidence>
<feature type="domain" description="EF-hand" evidence="26">
    <location>
        <begin position="744"/>
        <end position="779"/>
    </location>
</feature>
<dbReference type="STRING" id="113540.ENSSFOP00015006807"/>
<keyword evidence="18 25" id="KW-0472">Membrane</keyword>
<evidence type="ECO:0000256" key="20">
    <source>
        <dbReference type="ARBA" id="ARBA00034214"/>
    </source>
</evidence>
<dbReference type="GO" id="GO:0006813">
    <property type="term" value="P:potassium ion transport"/>
    <property type="evidence" value="ECO:0007669"/>
    <property type="project" value="UniProtKB-KW"/>
</dbReference>
<evidence type="ECO:0000256" key="22">
    <source>
        <dbReference type="ARBA" id="ARBA00047912"/>
    </source>
</evidence>
<comment type="caution">
    <text evidence="28">The sequence shown here is derived from an EMBL/GenBank/DDBJ whole genome shotgun (WGS) entry which is preliminary data.</text>
</comment>
<feature type="coiled-coil region" evidence="24">
    <location>
        <begin position="515"/>
        <end position="553"/>
    </location>
</feature>